<dbReference type="AlphaFoldDB" id="C7CBI1"/>
<dbReference type="KEGG" id="mdi:METDI0707"/>
<protein>
    <submittedName>
        <fullName evidence="3">Integrase</fullName>
    </submittedName>
</protein>
<dbReference type="GO" id="GO:0003677">
    <property type="term" value="F:DNA binding"/>
    <property type="evidence" value="ECO:0007669"/>
    <property type="project" value="InterPro"/>
</dbReference>
<dbReference type="InterPro" id="IPR011010">
    <property type="entry name" value="DNA_brk_join_enz"/>
</dbReference>
<dbReference type="GO" id="GO:0015074">
    <property type="term" value="P:DNA integration"/>
    <property type="evidence" value="ECO:0007669"/>
    <property type="project" value="InterPro"/>
</dbReference>
<dbReference type="EMBL" id="FP103042">
    <property type="protein sequence ID" value="CAX22351.1"/>
    <property type="molecule type" value="Genomic_DNA"/>
</dbReference>
<dbReference type="PROSITE" id="PS51898">
    <property type="entry name" value="TYR_RECOMBINASE"/>
    <property type="match status" value="1"/>
</dbReference>
<feature type="domain" description="Tyr recombinase" evidence="2">
    <location>
        <begin position="264"/>
        <end position="435"/>
    </location>
</feature>
<name>C7CBI1_METED</name>
<evidence type="ECO:0000256" key="1">
    <source>
        <dbReference type="ARBA" id="ARBA00023172"/>
    </source>
</evidence>
<keyword evidence="1" id="KW-0233">DNA recombination</keyword>
<proteinExistence type="predicted"/>
<dbReference type="Proteomes" id="UP000008070">
    <property type="component" value="Chromosome"/>
</dbReference>
<dbReference type="InterPro" id="IPR002104">
    <property type="entry name" value="Integrase_catalytic"/>
</dbReference>
<sequence>MAGRHGKFLYQRSGSPNWYLRLVFPPELRTIHKAKRVEVSLGTANRDEALVKALPRIQQHKQELLMVRSMMRQQNMATEFVHQPGREYPQANGSKIVATSAQLIHIDAGGSVTKIEPNQPREKTIWQTRPEEARALGVPDERAATMVFAKPAKVKPAAEGPDPDLQLLEDFLELQTRTKHYEADARRTWARWKEFVGGRSLSKCNRADGQGFIRHLKAQNPPPAPVTLRKWISLLKAPISHGLPRHDPRQDVFHKLIGKTRVQTKRIPLSEADMELFRKEALPHVGPEERLMWVLMATTGMRPNECANIHEEFEESGIRYLMLGVGERTKTETSARRIPLPEAVLQEPDLPSTITGRLFAKNHVIILKNLNRTLRRIGIADKRKVVYSLRHRAHDRLRAALCPRDIQLQIVGHDEATIHDDYGKGHPINILKQWIEVIGY</sequence>
<dbReference type="GeneID" id="72988017"/>
<dbReference type="InterPro" id="IPR046668">
    <property type="entry name" value="DUF6538"/>
</dbReference>
<accession>C7CBI1</accession>
<dbReference type="GO" id="GO:0006310">
    <property type="term" value="P:DNA recombination"/>
    <property type="evidence" value="ECO:0007669"/>
    <property type="project" value="UniProtKB-KW"/>
</dbReference>
<dbReference type="HOGENOM" id="CLU_622282_0_0_5"/>
<dbReference type="Pfam" id="PF20172">
    <property type="entry name" value="DUF6538"/>
    <property type="match status" value="1"/>
</dbReference>
<gene>
    <name evidence="3" type="ORF">METD_I0707</name>
</gene>
<reference evidence="4" key="1">
    <citation type="journal article" date="2009" name="PLoS ONE">
        <title>Methylobacterium genome sequences: a reference blueprint to investigate microbial metabolism of C1 compounds from natural and industrial sources.</title>
        <authorList>
            <person name="Vuilleumier S."/>
            <person name="Chistoserdova L."/>
            <person name="Lee M.-C."/>
            <person name="Bringel F."/>
            <person name="Lajus A."/>
            <person name="Zhou Y."/>
            <person name="Gourion B."/>
            <person name="Barbe V."/>
            <person name="Chang J."/>
            <person name="Cruveiller S."/>
            <person name="Dossat C."/>
            <person name="Gillett W."/>
            <person name="Gruffaz C."/>
            <person name="Haugen E."/>
            <person name="Hourcade E."/>
            <person name="Levy R."/>
            <person name="Mangenot S."/>
            <person name="Muller E."/>
            <person name="Nadalig T."/>
            <person name="Pagni M."/>
            <person name="Penny C."/>
            <person name="Peyraud R."/>
            <person name="Robinson D.G."/>
            <person name="Roche D."/>
            <person name="Rouy Z."/>
            <person name="Saenampechek C."/>
            <person name="Salvignol G."/>
            <person name="Vallenet D."/>
            <person name="Wu Z."/>
            <person name="Marx C.J."/>
            <person name="Vorholt J.A."/>
            <person name="Olson M.V."/>
            <person name="Kaul R."/>
            <person name="Weissenbach J."/>
            <person name="Medigue C."/>
            <person name="Lidstrom M.E."/>
        </authorList>
    </citation>
    <scope>NUCLEOTIDE SEQUENCE [LARGE SCALE GENOMIC DNA]</scope>
    <source>
        <strain evidence="4">DSM 6343 / CIP 106787 / DM4</strain>
    </source>
</reference>
<evidence type="ECO:0000259" key="2">
    <source>
        <dbReference type="PROSITE" id="PS51898"/>
    </source>
</evidence>
<dbReference type="InterPro" id="IPR013762">
    <property type="entry name" value="Integrase-like_cat_sf"/>
</dbReference>
<dbReference type="SUPFAM" id="SSF56349">
    <property type="entry name" value="DNA breaking-rejoining enzymes"/>
    <property type="match status" value="1"/>
</dbReference>
<evidence type="ECO:0000313" key="3">
    <source>
        <dbReference type="EMBL" id="CAX22351.1"/>
    </source>
</evidence>
<dbReference type="Gene3D" id="1.10.443.10">
    <property type="entry name" value="Intergrase catalytic core"/>
    <property type="match status" value="1"/>
</dbReference>
<organism evidence="3 4">
    <name type="scientific">Methylorubrum extorquens (strain DSM 6343 / CIP 106787 / DM4)</name>
    <name type="common">Methylobacterium extorquens</name>
    <dbReference type="NCBI Taxonomy" id="661410"/>
    <lineage>
        <taxon>Bacteria</taxon>
        <taxon>Pseudomonadati</taxon>
        <taxon>Pseudomonadota</taxon>
        <taxon>Alphaproteobacteria</taxon>
        <taxon>Hyphomicrobiales</taxon>
        <taxon>Methylobacteriaceae</taxon>
        <taxon>Methylorubrum</taxon>
    </lineage>
</organism>
<dbReference type="RefSeq" id="WP_015821125.1">
    <property type="nucleotide sequence ID" value="NC_012988.1"/>
</dbReference>
<evidence type="ECO:0000313" key="4">
    <source>
        <dbReference type="Proteomes" id="UP000008070"/>
    </source>
</evidence>